<dbReference type="STRING" id="589382.SAMN04489721_0183"/>
<protein>
    <submittedName>
        <fullName evidence="2">Uncharacterized protein</fullName>
    </submittedName>
</protein>
<dbReference type="AlphaFoldDB" id="A0A1H1LLZ0"/>
<reference evidence="2" key="1">
    <citation type="submission" date="2016-10" db="EMBL/GenBank/DDBJ databases">
        <authorList>
            <person name="de Groot N.N."/>
        </authorList>
    </citation>
    <scope>NUCLEOTIDE SEQUENCE [LARGE SCALE GENOMIC DNA]</scope>
    <source>
        <strain evidence="2">CPCC 202695</strain>
    </source>
</reference>
<proteinExistence type="predicted"/>
<evidence type="ECO:0000313" key="4">
    <source>
        <dbReference type="Proteomes" id="UP000893823"/>
    </source>
</evidence>
<accession>A0A1H1LLZ0</accession>
<evidence type="ECO:0000313" key="2">
    <source>
        <dbReference type="EMBL" id="SDR75370.1"/>
    </source>
</evidence>
<name>A0A1H1LLZ0_9MICO</name>
<evidence type="ECO:0000313" key="3">
    <source>
        <dbReference type="Proteomes" id="UP000199482"/>
    </source>
</evidence>
<reference evidence="1" key="3">
    <citation type="submission" date="2022-06" db="EMBL/GenBank/DDBJ databases">
        <title>Genomic Encyclopedia of Type Strains, Phase III (KMG-III): the genomes of soil and plant-associated and newly described type strains.</title>
        <authorList>
            <person name="Whitman W."/>
        </authorList>
    </citation>
    <scope>NUCLEOTIDE SEQUENCE</scope>
    <source>
        <strain evidence="1">CPCC 202695</strain>
    </source>
</reference>
<dbReference type="Proteomes" id="UP000199482">
    <property type="component" value="Chromosome I"/>
</dbReference>
<evidence type="ECO:0000313" key="1">
    <source>
        <dbReference type="EMBL" id="MCP2368554.1"/>
    </source>
</evidence>
<organism evidence="2 3">
    <name type="scientific">Agromyces flavus</name>
    <dbReference type="NCBI Taxonomy" id="589382"/>
    <lineage>
        <taxon>Bacteria</taxon>
        <taxon>Bacillati</taxon>
        <taxon>Actinomycetota</taxon>
        <taxon>Actinomycetes</taxon>
        <taxon>Micrococcales</taxon>
        <taxon>Microbacteriaceae</taxon>
        <taxon>Agromyces</taxon>
    </lineage>
</organism>
<dbReference type="Proteomes" id="UP000893823">
    <property type="component" value="Unassembled WGS sequence"/>
</dbReference>
<reference evidence="3" key="2">
    <citation type="submission" date="2016-10" db="EMBL/GenBank/DDBJ databases">
        <authorList>
            <person name="Varghese N."/>
            <person name="Submissions S."/>
        </authorList>
    </citation>
    <scope>NUCLEOTIDE SEQUENCE [LARGE SCALE GENOMIC DNA]</scope>
    <source>
        <strain evidence="3">CPCC 202695</strain>
    </source>
</reference>
<dbReference type="EMBL" id="SODL02000005">
    <property type="protein sequence ID" value="MCP2368554.1"/>
    <property type="molecule type" value="Genomic_DNA"/>
</dbReference>
<gene>
    <name evidence="1" type="ORF">BCL57_002730</name>
    <name evidence="2" type="ORF">SAMN04489721_0183</name>
</gene>
<dbReference type="EMBL" id="LT629755">
    <property type="protein sequence ID" value="SDR75370.1"/>
    <property type="molecule type" value="Genomic_DNA"/>
</dbReference>
<sequence>MRFEIVYPPETWSIMPEPDAGADDLWVAEQRMAYIGGALEGLADQLEGAAREALARRRIGIDTSLFFRPSDMPMTGVLHATLRVLPADVDAEAATAGSFDWMLPDASLLTDPVVEEFETESVPHGYRVAYVTTVPDPGGATLAGVSYGLVLPGMVGVVFSELADREVIGTMQRFADPVVGTLRVVG</sequence>
<dbReference type="RefSeq" id="WP_092668498.1">
    <property type="nucleotide sequence ID" value="NZ_BMDN01000005.1"/>
</dbReference>
<keyword evidence="4" id="KW-1185">Reference proteome</keyword>